<feature type="domain" description="VWFA" evidence="3">
    <location>
        <begin position="136"/>
        <end position="328"/>
    </location>
</feature>
<dbReference type="Pfam" id="PF00092">
    <property type="entry name" value="VWA"/>
    <property type="match status" value="1"/>
</dbReference>
<dbReference type="PROSITE" id="PS51257">
    <property type="entry name" value="PROKAR_LIPOPROTEIN"/>
    <property type="match status" value="1"/>
</dbReference>
<comment type="caution">
    <text evidence="4">The sequence shown here is derived from an EMBL/GenBank/DDBJ whole genome shotgun (WGS) entry which is preliminary data.</text>
</comment>
<feature type="coiled-coil region" evidence="1">
    <location>
        <begin position="416"/>
        <end position="443"/>
    </location>
</feature>
<gene>
    <name evidence="4" type="ORF">GCM10007416_21440</name>
</gene>
<dbReference type="RefSeq" id="WP_188432525.1">
    <property type="nucleotide sequence ID" value="NZ_BMEX01000006.1"/>
</dbReference>
<proteinExistence type="predicted"/>
<evidence type="ECO:0000256" key="2">
    <source>
        <dbReference type="SAM" id="SignalP"/>
    </source>
</evidence>
<evidence type="ECO:0000313" key="4">
    <source>
        <dbReference type="EMBL" id="GGA47983.1"/>
    </source>
</evidence>
<name>A0ABQ1GQG1_9BACL</name>
<reference evidence="5" key="1">
    <citation type="journal article" date="2019" name="Int. J. Syst. Evol. Microbiol.">
        <title>The Global Catalogue of Microorganisms (GCM) 10K type strain sequencing project: providing services to taxonomists for standard genome sequencing and annotation.</title>
        <authorList>
            <consortium name="The Broad Institute Genomics Platform"/>
            <consortium name="The Broad Institute Genome Sequencing Center for Infectious Disease"/>
            <person name="Wu L."/>
            <person name="Ma J."/>
        </authorList>
    </citation>
    <scope>NUCLEOTIDE SEQUENCE [LARGE SCALE GENOMIC DNA]</scope>
    <source>
        <strain evidence="5">CGMCC 1.12404</strain>
    </source>
</reference>
<evidence type="ECO:0000256" key="1">
    <source>
        <dbReference type="SAM" id="Coils"/>
    </source>
</evidence>
<feature type="chain" id="PRO_5045356309" description="VWFA domain-containing protein" evidence="2">
    <location>
        <begin position="23"/>
        <end position="447"/>
    </location>
</feature>
<dbReference type="PROSITE" id="PS50234">
    <property type="entry name" value="VWFA"/>
    <property type="match status" value="1"/>
</dbReference>
<dbReference type="InterPro" id="IPR002035">
    <property type="entry name" value="VWF_A"/>
</dbReference>
<organism evidence="4 5">
    <name type="scientific">Kroppenstedtia guangzhouensis</name>
    <dbReference type="NCBI Taxonomy" id="1274356"/>
    <lineage>
        <taxon>Bacteria</taxon>
        <taxon>Bacillati</taxon>
        <taxon>Bacillota</taxon>
        <taxon>Bacilli</taxon>
        <taxon>Bacillales</taxon>
        <taxon>Thermoactinomycetaceae</taxon>
        <taxon>Kroppenstedtia</taxon>
    </lineage>
</organism>
<dbReference type="SUPFAM" id="SSF53300">
    <property type="entry name" value="vWA-like"/>
    <property type="match status" value="1"/>
</dbReference>
<dbReference type="Gene3D" id="3.40.50.410">
    <property type="entry name" value="von Willebrand factor, type A domain"/>
    <property type="match status" value="1"/>
</dbReference>
<protein>
    <recommendedName>
        <fullName evidence="3">VWFA domain-containing protein</fullName>
    </recommendedName>
</protein>
<dbReference type="InterPro" id="IPR036465">
    <property type="entry name" value="vWFA_dom_sf"/>
</dbReference>
<keyword evidence="5" id="KW-1185">Reference proteome</keyword>
<keyword evidence="1" id="KW-0175">Coiled coil</keyword>
<accession>A0ABQ1GQG1</accession>
<dbReference type="Proteomes" id="UP000617979">
    <property type="component" value="Unassembled WGS sequence"/>
</dbReference>
<feature type="signal peptide" evidence="2">
    <location>
        <begin position="1"/>
        <end position="22"/>
    </location>
</feature>
<dbReference type="SMART" id="SM00327">
    <property type="entry name" value="VWA"/>
    <property type="match status" value="1"/>
</dbReference>
<evidence type="ECO:0000259" key="3">
    <source>
        <dbReference type="PROSITE" id="PS50234"/>
    </source>
</evidence>
<keyword evidence="2" id="KW-0732">Signal</keyword>
<sequence length="447" mass="51311">MFRKFTSVWLVLLLLISGCGLLVDSDAPDQENKEKKKEQKQVTIEEFVASKEIDDILREGPGPFAGENYDEEKVREELKKFPRGLSSEEVFNRLVFLFAENYEQEVKELDGFNTDIDFRELPKPQGPDGPKTMEHNVLILMDASGSMAERVDGESKMNLAKKAVKDFASRLPKGTRVSLRVYGHKGSNSAKDKKQSCESTEEVYPLGEYNPAEFEKSLNRFQPVGWTPLAASMEQAKDDLSSHVGENVSNVVYVVSDGVETCGGDPVKAAQELSQSNIQAVVNIIGFDVDNAGDRALEAVAKAGDGEYISVHSREGLIKYWKDEYRRLYYEWLSWRVNNRNQVLDIYFKKSKSLESISYPGGRIFEKHNREEERMLAARDYLEENGYWKDRKDALELGEQIRGRRGKIAEYRRGRYKSLKEELRSKKEELVKYIEDLSHQEQDKYQY</sequence>
<evidence type="ECO:0000313" key="5">
    <source>
        <dbReference type="Proteomes" id="UP000617979"/>
    </source>
</evidence>
<dbReference type="EMBL" id="BMEX01000006">
    <property type="protein sequence ID" value="GGA47983.1"/>
    <property type="molecule type" value="Genomic_DNA"/>
</dbReference>